<dbReference type="SUPFAM" id="SSF50969">
    <property type="entry name" value="YVTN repeat-like/Quinoprotein amine dehydrogenase"/>
    <property type="match status" value="1"/>
</dbReference>
<dbReference type="PROSITE" id="PS50231">
    <property type="entry name" value="RICIN_B_LECTIN"/>
    <property type="match status" value="1"/>
</dbReference>
<dbReference type="InterPro" id="IPR024977">
    <property type="entry name" value="Apc4-like_WD40_dom"/>
</dbReference>
<dbReference type="EMBL" id="SMKW01000017">
    <property type="protein sequence ID" value="TDD51145.1"/>
    <property type="molecule type" value="Genomic_DNA"/>
</dbReference>
<dbReference type="InterPro" id="IPR011044">
    <property type="entry name" value="Quino_amine_DH_bsu"/>
</dbReference>
<organism evidence="6 7">
    <name type="scientific">Saccharopolyspora elongata</name>
    <dbReference type="NCBI Taxonomy" id="2530387"/>
    <lineage>
        <taxon>Bacteria</taxon>
        <taxon>Bacillati</taxon>
        <taxon>Actinomycetota</taxon>
        <taxon>Actinomycetes</taxon>
        <taxon>Pseudonocardiales</taxon>
        <taxon>Pseudonocardiaceae</taxon>
        <taxon>Saccharopolyspora</taxon>
    </lineage>
</organism>
<dbReference type="PROSITE" id="PS00678">
    <property type="entry name" value="WD_REPEATS_1"/>
    <property type="match status" value="2"/>
</dbReference>
<feature type="repeat" description="WD" evidence="3">
    <location>
        <begin position="992"/>
        <end position="1032"/>
    </location>
</feature>
<dbReference type="PROSITE" id="PS50294">
    <property type="entry name" value="WD_REPEATS_REGION"/>
    <property type="match status" value="4"/>
</dbReference>
<feature type="domain" description="Novel STAND NTPase 1" evidence="5">
    <location>
        <begin position="81"/>
        <end position="484"/>
    </location>
</feature>
<dbReference type="InterPro" id="IPR019775">
    <property type="entry name" value="WD40_repeat_CS"/>
</dbReference>
<sequence>MARQERPLRDFTLLLYGAGLGFLTNLATNSAEGWGPPFNLIRDHSEYLLGAGVVVPAAYYVWRQRKLSTAHEWDAGKQGNPYPGLQSFGPEHEKVFFGRDRAKQELYEKLGVPGGGPEDRFLLVAGSSGSGKSSLVNAGLASLLRRRHWSFSSPLKPGRDPFGELVHVLQGELSRAEGDVLIRGLRAEARRALERLRSTDDPRSERPEVLDSLLRRMLNTNRPAALLIDQAEELVTQVDAQTRQEFMALLHAALADNRRLHVVATMRAEFIADFLPEPSGALLRNPYFVTRLNRAELRQIITVPARKAGVEIERDAVDAMVDDATEAGADVLPLLAHLLHNLYEDFGGDGRITLQEYEESGRVEKAISSTADKVLARLSRQYDEEKVMRTLLRFVSWASHAEDPTRNRVRVDDLDADEQHIVQEFLEERLLVDGAEGERDIAHEALLRQWEPLRERVEEQRPLLRQRTVFEQRALEWEQSGREADLLLPESQVDAALAVETKVECSKLLGEYCAASSEARSRALRQRAINLAATSDQLRESSPQTGLILAREAVELSSDRSTALSLWARLRDPLVWSAHRHASDVLDVWWDDSGRLHAVDRNGMAMVHDLNSVDPVMTRRFLGARGFSAAAWSDSARLVYGTSNGDVGTWDLDSDGGILHYQHDKAVRSVSLSSRNWIASGGQDKVVLVHDSGGSGPRPVHEHSETVTAVAWSPDGTLLASCSEDGAVQLWDSRTGESRILHAHLGQATCLAWSADGWLASGGESSTVKVCDVRSGSAEVIREYTGYPVVQGLAWSSDGRLAIARSTFSGCVLSLWNRRKRSSAVLRYRPGPDVVLMSWQQGKGLTVAQRNGALAVLSPDDHHTNMSQAWQPSEVTAGAASSTALFTLARDGHLRRASASGRAAVIGTEKHFGDADQLAWSSNGILASASAISGDNALRIWDPRTQESRRVHTHDQPINSIAWSADGKLLASGGDDQVVRVSDHDAGVTRVVHESARAISAVAWSPSGVLASGSHDGKVRIWDLRTGATRVVLTHSDWVRAIAWSPDGLLASGGDDGVVQLWDPATDTAHVVLRQPGWVRSLAWSDKGSLACGCDKVVSIWGRSQSLPVEVAEHDVRFLAWSPQGELASGWENGEVRLFRGDVGGRSESHALHRHPDSVSSLVWSRGGVLASTSGDDEVFVWDSSSDTVRGLKSAQRSLAVAWSPQGELTTADGDARIRIWKPDFEQHREVRHHGGPAGSIAISGSRKIATGGYDGEIRLWNEETGSSQVVLRTGQQVAALAWAADGRLAYVKSGEQEIEIWAPDTGSATAWSRTSQIDAMAWSSRGVLATGGPDFVVRLWEPGNMRPRELRRHTAPVHALLWIADDRLVTGGADGLLVWDTTTGQVVVIGDEVEISRLGWSPGMPLASADREGRIRLWDLETGNVVATVPAHDERIVALGWLDGGRLVSAGEDRLALTWTVETDAEALLREADERGVRRLTDQERVRFGLA</sequence>
<name>A0A4R4YZZ8_9PSEU</name>
<dbReference type="Proteomes" id="UP000294947">
    <property type="component" value="Unassembled WGS sequence"/>
</dbReference>
<feature type="repeat" description="WD" evidence="3">
    <location>
        <begin position="1032"/>
        <end position="1063"/>
    </location>
</feature>
<dbReference type="InterPro" id="IPR011047">
    <property type="entry name" value="Quinoprotein_ADH-like_sf"/>
</dbReference>
<dbReference type="PANTHER" id="PTHR19848:SF8">
    <property type="entry name" value="F-BOX AND WD REPEAT DOMAIN CONTAINING 7"/>
    <property type="match status" value="1"/>
</dbReference>
<dbReference type="InterPro" id="IPR001680">
    <property type="entry name" value="WD40_rpt"/>
</dbReference>
<keyword evidence="1 3" id="KW-0853">WD repeat</keyword>
<dbReference type="CDD" id="cd00200">
    <property type="entry name" value="WD40"/>
    <property type="match status" value="3"/>
</dbReference>
<feature type="repeat" description="WD" evidence="3">
    <location>
        <begin position="951"/>
        <end position="981"/>
    </location>
</feature>
<dbReference type="Pfam" id="PF12894">
    <property type="entry name" value="ANAPC4_WD40"/>
    <property type="match status" value="1"/>
</dbReference>
<evidence type="ECO:0000313" key="7">
    <source>
        <dbReference type="Proteomes" id="UP000294947"/>
    </source>
</evidence>
<feature type="repeat" description="WD" evidence="3">
    <location>
        <begin position="1152"/>
        <end position="1183"/>
    </location>
</feature>
<dbReference type="SUPFAM" id="SSF50978">
    <property type="entry name" value="WD40 repeat-like"/>
    <property type="match status" value="2"/>
</dbReference>
<dbReference type="OrthoDB" id="192618at2"/>
<feature type="repeat" description="WD" evidence="3">
    <location>
        <begin position="700"/>
        <end position="741"/>
    </location>
</feature>
<dbReference type="Gene3D" id="2.130.10.10">
    <property type="entry name" value="YVTN repeat-like/Quinoprotein amine dehydrogenase"/>
    <property type="match status" value="6"/>
</dbReference>
<dbReference type="PRINTS" id="PR00320">
    <property type="entry name" value="GPROTEINBRPT"/>
</dbReference>
<dbReference type="Pfam" id="PF00400">
    <property type="entry name" value="WD40"/>
    <property type="match status" value="8"/>
</dbReference>
<protein>
    <recommendedName>
        <fullName evidence="8">Orc1-like AAA ATPase domain-containing protein</fullName>
    </recommendedName>
</protein>
<dbReference type="InterPro" id="IPR027417">
    <property type="entry name" value="P-loop_NTPase"/>
</dbReference>
<evidence type="ECO:0008006" key="8">
    <source>
        <dbReference type="Google" id="ProtNLM"/>
    </source>
</evidence>
<keyword evidence="7" id="KW-1185">Reference proteome</keyword>
<dbReference type="InterPro" id="IPR049052">
    <property type="entry name" value="nSTAND1"/>
</dbReference>
<evidence type="ECO:0000256" key="1">
    <source>
        <dbReference type="ARBA" id="ARBA00022574"/>
    </source>
</evidence>
<gene>
    <name evidence="6" type="ORF">E1288_15460</name>
</gene>
<feature type="repeat" description="WD" evidence="3">
    <location>
        <begin position="1389"/>
        <end position="1429"/>
    </location>
</feature>
<evidence type="ECO:0000259" key="5">
    <source>
        <dbReference type="Pfam" id="PF20703"/>
    </source>
</evidence>
<dbReference type="Gene3D" id="3.40.50.300">
    <property type="entry name" value="P-loop containing nucleotide triphosphate hydrolases"/>
    <property type="match status" value="1"/>
</dbReference>
<dbReference type="InterPro" id="IPR015943">
    <property type="entry name" value="WD40/YVTN_repeat-like_dom_sf"/>
</dbReference>
<reference evidence="6 7" key="1">
    <citation type="submission" date="2019-03" db="EMBL/GenBank/DDBJ databases">
        <title>Draft genome sequences of novel Actinobacteria.</title>
        <authorList>
            <person name="Sahin N."/>
            <person name="Ay H."/>
            <person name="Saygin H."/>
        </authorList>
    </citation>
    <scope>NUCLEOTIDE SEQUENCE [LARGE SCALE GENOMIC DNA]</scope>
    <source>
        <strain evidence="6 7">7K502</strain>
    </source>
</reference>
<feature type="repeat" description="WD" evidence="3">
    <location>
        <begin position="1231"/>
        <end position="1271"/>
    </location>
</feature>
<proteinExistence type="predicted"/>
<dbReference type="Pfam" id="PF20703">
    <property type="entry name" value="nSTAND1"/>
    <property type="match status" value="1"/>
</dbReference>
<comment type="caution">
    <text evidence="6">The sequence shown here is derived from an EMBL/GenBank/DDBJ whole genome shotgun (WGS) entry which is preliminary data.</text>
</comment>
<dbReference type="SMART" id="SM00320">
    <property type="entry name" value="WD40"/>
    <property type="match status" value="20"/>
</dbReference>
<keyword evidence="2" id="KW-0677">Repeat</keyword>
<evidence type="ECO:0000259" key="4">
    <source>
        <dbReference type="Pfam" id="PF12894"/>
    </source>
</evidence>
<evidence type="ECO:0000256" key="3">
    <source>
        <dbReference type="PROSITE-ProRule" id="PRU00221"/>
    </source>
</evidence>
<feature type="domain" description="Anaphase-promoting complex subunit 4-like WD40" evidence="4">
    <location>
        <begin position="1391"/>
        <end position="1443"/>
    </location>
</feature>
<dbReference type="InterPro" id="IPR020472">
    <property type="entry name" value="WD40_PAC1"/>
</dbReference>
<dbReference type="PANTHER" id="PTHR19848">
    <property type="entry name" value="WD40 REPEAT PROTEIN"/>
    <property type="match status" value="1"/>
</dbReference>
<dbReference type="RefSeq" id="WP_132485578.1">
    <property type="nucleotide sequence ID" value="NZ_SMKW01000017.1"/>
</dbReference>
<evidence type="ECO:0000313" key="6">
    <source>
        <dbReference type="EMBL" id="TDD51145.1"/>
    </source>
</evidence>
<dbReference type="PROSITE" id="PS50082">
    <property type="entry name" value="WD_REPEATS_2"/>
    <property type="match status" value="7"/>
</dbReference>
<dbReference type="SUPFAM" id="SSF50998">
    <property type="entry name" value="Quinoprotein alcohol dehydrogenase-like"/>
    <property type="match status" value="1"/>
</dbReference>
<evidence type="ECO:0000256" key="2">
    <source>
        <dbReference type="ARBA" id="ARBA00022737"/>
    </source>
</evidence>
<dbReference type="InterPro" id="IPR036322">
    <property type="entry name" value="WD40_repeat_dom_sf"/>
</dbReference>
<accession>A0A4R4YZZ8</accession>
<dbReference type="SUPFAM" id="SSF52540">
    <property type="entry name" value="P-loop containing nucleoside triphosphate hydrolases"/>
    <property type="match status" value="1"/>
</dbReference>